<evidence type="ECO:0000313" key="7">
    <source>
        <dbReference type="Proteomes" id="UP000291338"/>
    </source>
</evidence>
<keyword evidence="5 6" id="KW-0695">RNA-directed DNA polymerase</keyword>
<dbReference type="EMBL" id="PPSX01000023">
    <property type="protein sequence ID" value="RZQ53631.1"/>
    <property type="molecule type" value="Genomic_DNA"/>
</dbReference>
<dbReference type="GO" id="GO:0046872">
    <property type="term" value="F:metal ion binding"/>
    <property type="evidence" value="ECO:0007669"/>
    <property type="project" value="UniProtKB-KW"/>
</dbReference>
<name>A0A4Q7IP46_9GAMM</name>
<keyword evidence="2" id="KW-0548">Nucleotidyltransferase</keyword>
<dbReference type="GO" id="GO:0003723">
    <property type="term" value="F:RNA binding"/>
    <property type="evidence" value="ECO:0007669"/>
    <property type="project" value="InterPro"/>
</dbReference>
<evidence type="ECO:0000256" key="5">
    <source>
        <dbReference type="ARBA" id="ARBA00022918"/>
    </source>
</evidence>
<organism evidence="6 7">
    <name type="scientific">Pseudoalteromonas phenolica</name>
    <dbReference type="NCBI Taxonomy" id="161398"/>
    <lineage>
        <taxon>Bacteria</taxon>
        <taxon>Pseudomonadati</taxon>
        <taxon>Pseudomonadota</taxon>
        <taxon>Gammaproteobacteria</taxon>
        <taxon>Alteromonadales</taxon>
        <taxon>Pseudoalteromonadaceae</taxon>
        <taxon>Pseudoalteromonas</taxon>
    </lineage>
</organism>
<dbReference type="AlphaFoldDB" id="A0A4Q7IP46"/>
<reference evidence="6 7" key="1">
    <citation type="submission" date="2018-01" db="EMBL/GenBank/DDBJ databases">
        <title>Co-occurrence of chitin degradation, pigmentation and bioactivity in marine Pseudoalteromonas.</title>
        <authorList>
            <person name="Paulsen S."/>
            <person name="Gram L."/>
            <person name="Machado H."/>
        </authorList>
    </citation>
    <scope>NUCLEOTIDE SEQUENCE [LARGE SCALE GENOMIC DNA]</scope>
    <source>
        <strain evidence="6 7">S3898</strain>
    </source>
</reference>
<keyword evidence="1" id="KW-0808">Transferase</keyword>
<dbReference type="RefSeq" id="WP_130255108.1">
    <property type="nucleotide sequence ID" value="NZ_PPSX01000023.1"/>
</dbReference>
<sequence length="312" mass="36144">MRKNHSKLKITTKQKAYSISDSPFYKLSNKKKLAELLFVKASEFKNLTSDENYKVFKQLNSKGKSRQIEQPLLNLDRVHTRIASLLCRIDLPNYLHSGRKGRSHVSNARAHVGNKKVLTTDITNFFPSTTEKQIFSLFYNIFKMTPDVARVFAKICCYKQHVPTGSRLSMVLAFWANYKMFEELNSFSLFRNVRMTVYVDDLTFSGENINREFSSLIRKIIKKHGHLAHKGKTHQKQSHEVKVITGVVVKGNDIKPKLSQFKELHNDIQAWKLVRDTGLPLSSLRDRISGRLYSMGQINKRFKDKAKSVRNY</sequence>
<evidence type="ECO:0000256" key="4">
    <source>
        <dbReference type="ARBA" id="ARBA00022842"/>
    </source>
</evidence>
<dbReference type="InterPro" id="IPR043502">
    <property type="entry name" value="DNA/RNA_pol_sf"/>
</dbReference>
<proteinExistence type="predicted"/>
<dbReference type="CDD" id="cd03487">
    <property type="entry name" value="RT_Bac_retron_II"/>
    <property type="match status" value="1"/>
</dbReference>
<evidence type="ECO:0000256" key="3">
    <source>
        <dbReference type="ARBA" id="ARBA00022723"/>
    </source>
</evidence>
<keyword evidence="4" id="KW-0460">Magnesium</keyword>
<evidence type="ECO:0000313" key="6">
    <source>
        <dbReference type="EMBL" id="RZQ53631.1"/>
    </source>
</evidence>
<dbReference type="GO" id="GO:0051607">
    <property type="term" value="P:defense response to virus"/>
    <property type="evidence" value="ECO:0007669"/>
    <property type="project" value="UniProtKB-KW"/>
</dbReference>
<evidence type="ECO:0000256" key="2">
    <source>
        <dbReference type="ARBA" id="ARBA00022695"/>
    </source>
</evidence>
<dbReference type="Proteomes" id="UP000291338">
    <property type="component" value="Unassembled WGS sequence"/>
</dbReference>
<comment type="caution">
    <text evidence="6">The sequence shown here is derived from an EMBL/GenBank/DDBJ whole genome shotgun (WGS) entry which is preliminary data.</text>
</comment>
<dbReference type="GO" id="GO:0003964">
    <property type="term" value="F:RNA-directed DNA polymerase activity"/>
    <property type="evidence" value="ECO:0007669"/>
    <property type="project" value="UniProtKB-KW"/>
</dbReference>
<evidence type="ECO:0000256" key="1">
    <source>
        <dbReference type="ARBA" id="ARBA00022679"/>
    </source>
</evidence>
<dbReference type="InterPro" id="IPR000123">
    <property type="entry name" value="Reverse_transcriptase_msDNA"/>
</dbReference>
<dbReference type="PRINTS" id="PR00866">
    <property type="entry name" value="RNADNAPOLMS"/>
</dbReference>
<dbReference type="SUPFAM" id="SSF56672">
    <property type="entry name" value="DNA/RNA polymerases"/>
    <property type="match status" value="1"/>
</dbReference>
<gene>
    <name evidence="6" type="ORF">C1E23_08270</name>
</gene>
<keyword evidence="3" id="KW-0479">Metal-binding</keyword>
<protein>
    <submittedName>
        <fullName evidence="6">RNA-directed DNA polymerase</fullName>
    </submittedName>
</protein>
<accession>A0A4Q7IP46</accession>